<organism evidence="2 3">
    <name type="scientific">Deinococcus xianganensis</name>
    <dbReference type="NCBI Taxonomy" id="1507289"/>
    <lineage>
        <taxon>Bacteria</taxon>
        <taxon>Thermotogati</taxon>
        <taxon>Deinococcota</taxon>
        <taxon>Deinococci</taxon>
        <taxon>Deinococcales</taxon>
        <taxon>Deinococcaceae</taxon>
        <taxon>Deinococcus</taxon>
    </lineage>
</organism>
<gene>
    <name evidence="2" type="ORF">GLX28_03845</name>
</gene>
<dbReference type="Proteomes" id="UP000430519">
    <property type="component" value="Unassembled WGS sequence"/>
</dbReference>
<evidence type="ECO:0000313" key="2">
    <source>
        <dbReference type="EMBL" id="MXV18770.1"/>
    </source>
</evidence>
<proteinExistence type="predicted"/>
<accession>A0A6I4YEC5</accession>
<evidence type="ECO:0000313" key="3">
    <source>
        <dbReference type="Proteomes" id="UP000430519"/>
    </source>
</evidence>
<name>A0A6I4YEC5_9DEIO</name>
<sequence length="113" mass="11534">MSHLSSPSGLPTSWQITAPEGRRALIPLLTLATLGTVHQTGFGVTTWAWVITVAGVLIAAACRSRPAGALLGLSALLFALGLLTTQTPLLLSGLLVALCAPVATRTRRGGGHA</sequence>
<reference evidence="2 3" key="1">
    <citation type="submission" date="2019-11" db="EMBL/GenBank/DDBJ databases">
        <title>Genome sequence of Deinococcus xianganensis Y35, AI-2 producing algicidal bacterium, isolated from lake water.</title>
        <authorList>
            <person name="Li Y."/>
        </authorList>
    </citation>
    <scope>NUCLEOTIDE SEQUENCE [LARGE SCALE GENOMIC DNA]</scope>
    <source>
        <strain evidence="2 3">Y35</strain>
    </source>
</reference>
<dbReference type="AlphaFoldDB" id="A0A6I4YEC5"/>
<keyword evidence="1" id="KW-0812">Transmembrane</keyword>
<keyword evidence="1" id="KW-1133">Transmembrane helix</keyword>
<evidence type="ECO:0000256" key="1">
    <source>
        <dbReference type="SAM" id="Phobius"/>
    </source>
</evidence>
<keyword evidence="3" id="KW-1185">Reference proteome</keyword>
<dbReference type="EMBL" id="WVHK01000008">
    <property type="protein sequence ID" value="MXV18770.1"/>
    <property type="molecule type" value="Genomic_DNA"/>
</dbReference>
<feature type="transmembrane region" description="Helical" evidence="1">
    <location>
        <begin position="41"/>
        <end position="60"/>
    </location>
</feature>
<protein>
    <submittedName>
        <fullName evidence="2">Uncharacterized protein</fullName>
    </submittedName>
</protein>
<feature type="transmembrane region" description="Helical" evidence="1">
    <location>
        <begin position="67"/>
        <end position="83"/>
    </location>
</feature>
<comment type="caution">
    <text evidence="2">The sequence shown here is derived from an EMBL/GenBank/DDBJ whole genome shotgun (WGS) entry which is preliminary data.</text>
</comment>
<keyword evidence="1" id="KW-0472">Membrane</keyword>
<dbReference type="RefSeq" id="WP_160976911.1">
    <property type="nucleotide sequence ID" value="NZ_WVHK01000008.1"/>
</dbReference>